<reference evidence="3 4" key="1">
    <citation type="submission" date="2017-11" db="EMBL/GenBank/DDBJ databases">
        <title>Evolution of Phototrophy in the Chloroflexi Phylum Driven by Horizontal Gene Transfer.</title>
        <authorList>
            <person name="Ward L.M."/>
            <person name="Hemp J."/>
            <person name="Shih P.M."/>
            <person name="Mcglynn S.E."/>
            <person name="Fischer W."/>
        </authorList>
    </citation>
    <scope>NUCLEOTIDE SEQUENCE [LARGE SCALE GENOMIC DNA]</scope>
    <source>
        <strain evidence="3">JP3_7</strain>
    </source>
</reference>
<comment type="caution">
    <text evidence="3">The sequence shown here is derived from an EMBL/GenBank/DDBJ whole genome shotgun (WGS) entry which is preliminary data.</text>
</comment>
<dbReference type="EMBL" id="PGTN01000003">
    <property type="protein sequence ID" value="PJF48946.1"/>
    <property type="molecule type" value="Genomic_DNA"/>
</dbReference>
<organism evidence="3 4">
    <name type="scientific">Candidatus Thermofonsia Clade 3 bacterium</name>
    <dbReference type="NCBI Taxonomy" id="2364212"/>
    <lineage>
        <taxon>Bacteria</taxon>
        <taxon>Bacillati</taxon>
        <taxon>Chloroflexota</taxon>
        <taxon>Candidatus Thermofontia</taxon>
        <taxon>Candidatus Thermofonsia Clade 3</taxon>
    </lineage>
</organism>
<dbReference type="InterPro" id="IPR017853">
    <property type="entry name" value="GH"/>
</dbReference>
<sequence length="611" mass="69357">MNYRAAALACAVWLAGCATALPPVPPTPAPAFTLEPFETDADCATLCIRRVSSRRIPKWRKLEFDLVTPIRADNPFDPNQIEIDVRFTSPQGDVVEVPAYFYSHERQQGWRARFSPTAEGEWRAQPLLRKPFAFAGEPVAFQVSPPLPGSHGFLRVDRRNPRYLAFDDGTPFFAIGLNLAWWKDDPIADYRRWFDALRANGANTARIWMAPQSFSLEWRDTPLGDYTARMDRAHSLDQVFEMAEARGIYIQLTLLDYSQFSLNVYPLWRENPYNAANGGPCARPRDFATDPAARALFKRRLRYIAARWAYSTHLLAWEWWNEVDFTEMVETELLRRWIEEMTAELRAHDPYRHLVTTSYSVPGDPHIWNMSEIDVVQRHEYIGEDARWFSPVGGGRAFFQHMKEVAHKPVVIGEFAATFTLEQPNALTREGVQFHNGLWAAPFNGFASTAMYWWWDTLVEPAGLWSHYRGLSAFLRGEDLARYAPTAIVVTPEQDAIALGLRAPDRVLVWLRNRAYNMDEGAYQYGVQIATGQAKEHTFRFVPRRLDAVTLELEALGAGRHRVQWFDTVSGALLSASDVAVSDGKLIVRAPPFNRDLAAKVTPAGGAPGPH</sequence>
<feature type="domain" description="DUF5060" evidence="2">
    <location>
        <begin position="56"/>
        <end position="123"/>
    </location>
</feature>
<dbReference type="InterPro" id="IPR013783">
    <property type="entry name" value="Ig-like_fold"/>
</dbReference>
<dbReference type="GO" id="GO:0004553">
    <property type="term" value="F:hydrolase activity, hydrolyzing O-glycosyl compounds"/>
    <property type="evidence" value="ECO:0007669"/>
    <property type="project" value="InterPro"/>
</dbReference>
<accession>A0A2M8QGL7</accession>
<dbReference type="Pfam" id="PF16586">
    <property type="entry name" value="DUF5060"/>
    <property type="match status" value="1"/>
</dbReference>
<dbReference type="Gene3D" id="3.20.20.80">
    <property type="entry name" value="Glycosidases"/>
    <property type="match status" value="1"/>
</dbReference>
<gene>
    <name evidence="3" type="ORF">CUN48_00890</name>
</gene>
<evidence type="ECO:0000256" key="1">
    <source>
        <dbReference type="SAM" id="SignalP"/>
    </source>
</evidence>
<evidence type="ECO:0000259" key="2">
    <source>
        <dbReference type="Pfam" id="PF16586"/>
    </source>
</evidence>
<feature type="chain" id="PRO_5014779797" description="DUF5060 domain-containing protein" evidence="1">
    <location>
        <begin position="21"/>
        <end position="611"/>
    </location>
</feature>
<name>A0A2M8QGL7_9CHLR</name>
<dbReference type="InterPro" id="IPR032260">
    <property type="entry name" value="DUF5060"/>
</dbReference>
<dbReference type="PANTHER" id="PTHR31451">
    <property type="match status" value="1"/>
</dbReference>
<evidence type="ECO:0000313" key="4">
    <source>
        <dbReference type="Proteomes" id="UP000230790"/>
    </source>
</evidence>
<dbReference type="PROSITE" id="PS51257">
    <property type="entry name" value="PROKAR_LIPOPROTEIN"/>
    <property type="match status" value="1"/>
</dbReference>
<dbReference type="Proteomes" id="UP000230790">
    <property type="component" value="Unassembled WGS sequence"/>
</dbReference>
<proteinExistence type="predicted"/>
<feature type="signal peptide" evidence="1">
    <location>
        <begin position="1"/>
        <end position="20"/>
    </location>
</feature>
<dbReference type="SUPFAM" id="SSF51445">
    <property type="entry name" value="(Trans)glycosidases"/>
    <property type="match status" value="1"/>
</dbReference>
<dbReference type="AlphaFoldDB" id="A0A2M8QGL7"/>
<dbReference type="InterPro" id="IPR045053">
    <property type="entry name" value="MAN-like"/>
</dbReference>
<evidence type="ECO:0000313" key="3">
    <source>
        <dbReference type="EMBL" id="PJF48946.1"/>
    </source>
</evidence>
<dbReference type="Gene3D" id="2.60.40.10">
    <property type="entry name" value="Immunoglobulins"/>
    <property type="match status" value="1"/>
</dbReference>
<protein>
    <recommendedName>
        <fullName evidence="2">DUF5060 domain-containing protein</fullName>
    </recommendedName>
</protein>
<keyword evidence="1" id="KW-0732">Signal</keyword>